<gene>
    <name evidence="1" type="ORF">Air01nite_27560</name>
</gene>
<dbReference type="Proteomes" id="UP000624325">
    <property type="component" value="Unassembled WGS sequence"/>
</dbReference>
<proteinExistence type="predicted"/>
<keyword evidence="2" id="KW-1185">Reference proteome</keyword>
<accession>A0ABQ4C1K7</accession>
<comment type="caution">
    <text evidence="1">The sequence shown here is derived from an EMBL/GenBank/DDBJ whole genome shotgun (WGS) entry which is preliminary data.</text>
</comment>
<sequence>MLDDGSMDPDDLVGAERQVWDAFSRRVTVDLSESSDRKVRSDVLRALLLGAQPPAAGHLAALILVGAEVTGTLDLSYSAVAFPVRMTQCVFEHPIALVGTKVSVLNLTGSSVPGVHAPYATVAGNLELDAMAINGQVDLRGTRINGILNLNGTTIIADGQSLLGRRLQVEHDITARALRTAGGSVHIGQQGGRLPVSGRRRPRINTWSLAYGAWRHHRSAHELF</sequence>
<reference evidence="1 2" key="1">
    <citation type="submission" date="2021-01" db="EMBL/GenBank/DDBJ databases">
        <title>Whole genome shotgun sequence of Asanoa iriomotensis NBRC 100142.</title>
        <authorList>
            <person name="Komaki H."/>
            <person name="Tamura T."/>
        </authorList>
    </citation>
    <scope>NUCLEOTIDE SEQUENCE [LARGE SCALE GENOMIC DNA]</scope>
    <source>
        <strain evidence="1 2">NBRC 100142</strain>
    </source>
</reference>
<evidence type="ECO:0000313" key="2">
    <source>
        <dbReference type="Proteomes" id="UP000624325"/>
    </source>
</evidence>
<evidence type="ECO:0000313" key="1">
    <source>
        <dbReference type="EMBL" id="GIF56661.1"/>
    </source>
</evidence>
<organism evidence="1 2">
    <name type="scientific">Asanoa iriomotensis</name>
    <dbReference type="NCBI Taxonomy" id="234613"/>
    <lineage>
        <taxon>Bacteria</taxon>
        <taxon>Bacillati</taxon>
        <taxon>Actinomycetota</taxon>
        <taxon>Actinomycetes</taxon>
        <taxon>Micromonosporales</taxon>
        <taxon>Micromonosporaceae</taxon>
        <taxon>Asanoa</taxon>
    </lineage>
</organism>
<evidence type="ECO:0008006" key="3">
    <source>
        <dbReference type="Google" id="ProtNLM"/>
    </source>
</evidence>
<name>A0ABQ4C1K7_9ACTN</name>
<dbReference type="EMBL" id="BONC01000016">
    <property type="protein sequence ID" value="GIF56661.1"/>
    <property type="molecule type" value="Genomic_DNA"/>
</dbReference>
<protein>
    <recommendedName>
        <fullName evidence="3">Adhesin domain-containing protein</fullName>
    </recommendedName>
</protein>